<reference evidence="5 6" key="1">
    <citation type="submission" date="2018-06" db="EMBL/GenBank/DDBJ databases">
        <title>Comparative genomics reveals the genomic features of Rhizophagus irregularis, R. cerebriforme, R. diaphanum and Gigaspora rosea, and their symbiotic lifestyle signature.</title>
        <authorList>
            <person name="Morin E."/>
            <person name="San Clemente H."/>
            <person name="Chen E.C.H."/>
            <person name="De La Providencia I."/>
            <person name="Hainaut M."/>
            <person name="Kuo A."/>
            <person name="Kohler A."/>
            <person name="Murat C."/>
            <person name="Tang N."/>
            <person name="Roy S."/>
            <person name="Loubradou J."/>
            <person name="Henrissat B."/>
            <person name="Grigoriev I.V."/>
            <person name="Corradi N."/>
            <person name="Roux C."/>
            <person name="Martin F.M."/>
        </authorList>
    </citation>
    <scope>NUCLEOTIDE SEQUENCE [LARGE SCALE GENOMIC DNA]</scope>
    <source>
        <strain evidence="5 6">DAOM 227022</strain>
    </source>
</reference>
<evidence type="ECO:0000256" key="3">
    <source>
        <dbReference type="SAM" id="MobiDB-lite"/>
    </source>
</evidence>
<dbReference type="GO" id="GO:0006355">
    <property type="term" value="P:regulation of DNA-templated transcription"/>
    <property type="evidence" value="ECO:0007669"/>
    <property type="project" value="InterPro"/>
</dbReference>
<feature type="compositionally biased region" description="Low complexity" evidence="3">
    <location>
        <begin position="22"/>
        <end position="33"/>
    </location>
</feature>
<feature type="compositionally biased region" description="Polar residues" evidence="3">
    <location>
        <begin position="55"/>
        <end position="78"/>
    </location>
</feature>
<evidence type="ECO:0000313" key="5">
    <source>
        <dbReference type="EMBL" id="RIA98258.1"/>
    </source>
</evidence>
<organism evidence="5 6">
    <name type="scientific">Glomus cerebriforme</name>
    <dbReference type="NCBI Taxonomy" id="658196"/>
    <lineage>
        <taxon>Eukaryota</taxon>
        <taxon>Fungi</taxon>
        <taxon>Fungi incertae sedis</taxon>
        <taxon>Mucoromycota</taxon>
        <taxon>Glomeromycotina</taxon>
        <taxon>Glomeromycetes</taxon>
        <taxon>Glomerales</taxon>
        <taxon>Glomeraceae</taxon>
        <taxon>Glomus</taxon>
    </lineage>
</organism>
<evidence type="ECO:0000256" key="2">
    <source>
        <dbReference type="ARBA" id="ARBA00023242"/>
    </source>
</evidence>
<feature type="domain" description="QLQ" evidence="4">
    <location>
        <begin position="77"/>
        <end position="112"/>
    </location>
</feature>
<comment type="caution">
    <text evidence="5">The sequence shown here is derived from an EMBL/GenBank/DDBJ whole genome shotgun (WGS) entry which is preliminary data.</text>
</comment>
<dbReference type="InterPro" id="IPR014978">
    <property type="entry name" value="Gln-Leu-Gln_QLQ"/>
</dbReference>
<dbReference type="SMART" id="SM00951">
    <property type="entry name" value="QLQ"/>
    <property type="match status" value="1"/>
</dbReference>
<dbReference type="AlphaFoldDB" id="A0A397TJU9"/>
<gene>
    <name evidence="5" type="ORF">C1645_153152</name>
</gene>
<dbReference type="GO" id="GO:0005634">
    <property type="term" value="C:nucleus"/>
    <property type="evidence" value="ECO:0007669"/>
    <property type="project" value="UniProtKB-SubCell"/>
</dbReference>
<dbReference type="STRING" id="658196.A0A397TJU9"/>
<dbReference type="GO" id="GO:0005524">
    <property type="term" value="F:ATP binding"/>
    <property type="evidence" value="ECO:0007669"/>
    <property type="project" value="InterPro"/>
</dbReference>
<keyword evidence="2" id="KW-0539">Nucleus</keyword>
<keyword evidence="6" id="KW-1185">Reference proteome</keyword>
<dbReference type="Pfam" id="PF08880">
    <property type="entry name" value="QLQ"/>
    <property type="match status" value="1"/>
</dbReference>
<sequence length="182" mass="19992">MQTHGATEVNNPELAQTPRAFQQQIQQQQQQQQNVAAVPSAGPGGINGSKRADSGKTSPSTVPKSTMNAQNSQTSPTPLSADQLMLKYQILAFKLISRSLPVPPLLQQAMFNPNQIQGLFTQDIVGSMTGNIIEASNNHHTQKAFNCFNMGIKTLFIQLKLREEIINVRKSMTLPTSVHLRE</sequence>
<feature type="compositionally biased region" description="Polar residues" evidence="3">
    <location>
        <begin position="1"/>
        <end position="14"/>
    </location>
</feature>
<feature type="region of interest" description="Disordered" evidence="3">
    <location>
        <begin position="1"/>
        <end position="78"/>
    </location>
</feature>
<accession>A0A397TJU9</accession>
<protein>
    <recommendedName>
        <fullName evidence="4">QLQ domain-containing protein</fullName>
    </recommendedName>
</protein>
<proteinExistence type="predicted"/>
<name>A0A397TJU9_9GLOM</name>
<comment type="subcellular location">
    <subcellularLocation>
        <location evidence="1">Nucleus</location>
    </subcellularLocation>
</comment>
<dbReference type="Proteomes" id="UP000265703">
    <property type="component" value="Unassembled WGS sequence"/>
</dbReference>
<evidence type="ECO:0000313" key="6">
    <source>
        <dbReference type="Proteomes" id="UP000265703"/>
    </source>
</evidence>
<evidence type="ECO:0000259" key="4">
    <source>
        <dbReference type="PROSITE" id="PS51666"/>
    </source>
</evidence>
<dbReference type="EMBL" id="QKYT01000018">
    <property type="protein sequence ID" value="RIA98258.1"/>
    <property type="molecule type" value="Genomic_DNA"/>
</dbReference>
<dbReference type="PROSITE" id="PS51666">
    <property type="entry name" value="QLQ"/>
    <property type="match status" value="1"/>
</dbReference>
<evidence type="ECO:0000256" key="1">
    <source>
        <dbReference type="ARBA" id="ARBA00004123"/>
    </source>
</evidence>